<keyword evidence="1" id="KW-0378">Hydrolase</keyword>
<feature type="domain" description="Beta-galactosidase galactose-binding" evidence="3">
    <location>
        <begin position="1"/>
        <end position="20"/>
    </location>
</feature>
<reference evidence="4" key="2">
    <citation type="submission" date="2023-02" db="EMBL/GenBank/DDBJ databases">
        <authorList>
            <person name="Swenson N.G."/>
            <person name="Wegrzyn J.L."/>
            <person name="Mcevoy S.L."/>
        </authorList>
    </citation>
    <scope>NUCLEOTIDE SEQUENCE</scope>
    <source>
        <strain evidence="4">91603</strain>
        <tissue evidence="4">Leaf</tissue>
    </source>
</reference>
<reference evidence="4" key="1">
    <citation type="journal article" date="2022" name="Plant J.">
        <title>Strategies of tolerance reflected in two North American maple genomes.</title>
        <authorList>
            <person name="McEvoy S.L."/>
            <person name="Sezen U.U."/>
            <person name="Trouern-Trend A."/>
            <person name="McMahon S.M."/>
            <person name="Schaberg P.G."/>
            <person name="Yang J."/>
            <person name="Wegrzyn J.L."/>
            <person name="Swenson N.G."/>
        </authorList>
    </citation>
    <scope>NUCLEOTIDE SEQUENCE</scope>
    <source>
        <strain evidence="4">91603</strain>
    </source>
</reference>
<evidence type="ECO:0000259" key="3">
    <source>
        <dbReference type="Pfam" id="PF21467"/>
    </source>
</evidence>
<proteinExistence type="predicted"/>
<dbReference type="GO" id="GO:0016798">
    <property type="term" value="F:hydrolase activity, acting on glycosyl bonds"/>
    <property type="evidence" value="ECO:0007669"/>
    <property type="project" value="UniProtKB-KW"/>
</dbReference>
<dbReference type="InterPro" id="IPR048913">
    <property type="entry name" value="BetaGal_gal-bd"/>
</dbReference>
<evidence type="ECO:0000313" key="5">
    <source>
        <dbReference type="Proteomes" id="UP001064489"/>
    </source>
</evidence>
<keyword evidence="5" id="KW-1185">Reference proteome</keyword>
<evidence type="ECO:0000256" key="1">
    <source>
        <dbReference type="ARBA" id="ARBA00022801"/>
    </source>
</evidence>
<dbReference type="EMBL" id="JAJSOW010000004">
    <property type="protein sequence ID" value="KAI9192699.1"/>
    <property type="molecule type" value="Genomic_DNA"/>
</dbReference>
<comment type="caution">
    <text evidence="4">The sequence shown here is derived from an EMBL/GenBank/DDBJ whole genome shotgun (WGS) entry which is preliminary data.</text>
</comment>
<evidence type="ECO:0000313" key="4">
    <source>
        <dbReference type="EMBL" id="KAI9192699.1"/>
    </source>
</evidence>
<dbReference type="SUPFAM" id="SSF49785">
    <property type="entry name" value="Galactose-binding domain-like"/>
    <property type="match status" value="1"/>
</dbReference>
<gene>
    <name evidence="4" type="ORF">LWI28_026734</name>
</gene>
<dbReference type="InterPro" id="IPR008979">
    <property type="entry name" value="Galactose-bd-like_sf"/>
</dbReference>
<dbReference type="Proteomes" id="UP001064489">
    <property type="component" value="Chromosome 6"/>
</dbReference>
<name>A0AAD5JB24_ACENE</name>
<organism evidence="4 5">
    <name type="scientific">Acer negundo</name>
    <name type="common">Box elder</name>
    <dbReference type="NCBI Taxonomy" id="4023"/>
    <lineage>
        <taxon>Eukaryota</taxon>
        <taxon>Viridiplantae</taxon>
        <taxon>Streptophyta</taxon>
        <taxon>Embryophyta</taxon>
        <taxon>Tracheophyta</taxon>
        <taxon>Spermatophyta</taxon>
        <taxon>Magnoliopsida</taxon>
        <taxon>eudicotyledons</taxon>
        <taxon>Gunneridae</taxon>
        <taxon>Pentapetalae</taxon>
        <taxon>rosids</taxon>
        <taxon>malvids</taxon>
        <taxon>Sapindales</taxon>
        <taxon>Sapindaceae</taxon>
        <taxon>Hippocastanoideae</taxon>
        <taxon>Acereae</taxon>
        <taxon>Acer</taxon>
    </lineage>
</organism>
<evidence type="ECO:0000256" key="2">
    <source>
        <dbReference type="ARBA" id="ARBA00023295"/>
    </source>
</evidence>
<dbReference type="Pfam" id="PF21467">
    <property type="entry name" value="BetaGal_gal-bd"/>
    <property type="match status" value="1"/>
</dbReference>
<dbReference type="AlphaFoldDB" id="A0AAD5JB24"/>
<sequence>MGKGSAWVNRHNIGRYWPRYRKMFASLDLGRSGVRKMFATLELVIIVARLTTTSALLAVVSLLRDTIIYVPCSFKDKDVNTLVLLEEFDGNSLHVSFKIVVVGIALELSYKESQLLVFCLLALVIHKTLVDLSLKVLVMLMRMSCQFFEEMCWQGFMFRILKLVKKSLENDMWGYCREACHGCGLLENGLLNS</sequence>
<accession>A0AAD5JB24</accession>
<keyword evidence="2" id="KW-0326">Glycosidase</keyword>
<protein>
    <recommendedName>
        <fullName evidence="3">Beta-galactosidase galactose-binding domain-containing protein</fullName>
    </recommendedName>
</protein>